<evidence type="ECO:0000313" key="3">
    <source>
        <dbReference type="EMBL" id="OSC98087.1"/>
    </source>
</evidence>
<dbReference type="PROSITE" id="PS51382">
    <property type="entry name" value="SPX"/>
    <property type="match status" value="1"/>
</dbReference>
<name>A0A1Y2IAE4_TRAC3</name>
<dbReference type="InterPro" id="IPR004331">
    <property type="entry name" value="SPX_dom"/>
</dbReference>
<dbReference type="OrthoDB" id="9970435at2759"/>
<dbReference type="STRING" id="1353009.A0A1Y2IAE4"/>
<feature type="region of interest" description="Disordered" evidence="1">
    <location>
        <begin position="37"/>
        <end position="102"/>
    </location>
</feature>
<accession>A0A1Y2IAE4</accession>
<dbReference type="Pfam" id="PF03105">
    <property type="entry name" value="SPX"/>
    <property type="match status" value="1"/>
</dbReference>
<dbReference type="AlphaFoldDB" id="A0A1Y2IAE4"/>
<gene>
    <name evidence="3" type="ORF">PYCCODRAFT_1030570</name>
</gene>
<reference evidence="3 4" key="1">
    <citation type="journal article" date="2015" name="Biotechnol. Biofuels">
        <title>Enhanced degradation of softwood versus hardwood by the white-rot fungus Pycnoporus coccineus.</title>
        <authorList>
            <person name="Couturier M."/>
            <person name="Navarro D."/>
            <person name="Chevret D."/>
            <person name="Henrissat B."/>
            <person name="Piumi F."/>
            <person name="Ruiz-Duenas F.J."/>
            <person name="Martinez A.T."/>
            <person name="Grigoriev I.V."/>
            <person name="Riley R."/>
            <person name="Lipzen A."/>
            <person name="Berrin J.G."/>
            <person name="Master E.R."/>
            <person name="Rosso M.N."/>
        </authorList>
    </citation>
    <scope>NUCLEOTIDE SEQUENCE [LARGE SCALE GENOMIC DNA]</scope>
    <source>
        <strain evidence="3 4">BRFM310</strain>
    </source>
</reference>
<feature type="domain" description="SPX" evidence="2">
    <location>
        <begin position="1"/>
        <end position="165"/>
    </location>
</feature>
<sequence length="165" mass="18339">MKFARYLEETQTPEWKKAYIDYRGLKKRITAIKRAYDAAAGTSQDDGSDPFLPLQRSSTSNDSERSARPISPRSVHSSRAASGSNGPLPFSESSLARQARSARKEPAEISVIAATAYWSPFCDSGADWAAPDASPEYHCHRDPWQSVLYKSPSSATKLPERLRWS</sequence>
<organism evidence="3 4">
    <name type="scientific">Trametes coccinea (strain BRFM310)</name>
    <name type="common">Pycnoporus coccineus</name>
    <dbReference type="NCBI Taxonomy" id="1353009"/>
    <lineage>
        <taxon>Eukaryota</taxon>
        <taxon>Fungi</taxon>
        <taxon>Dikarya</taxon>
        <taxon>Basidiomycota</taxon>
        <taxon>Agaricomycotina</taxon>
        <taxon>Agaricomycetes</taxon>
        <taxon>Polyporales</taxon>
        <taxon>Polyporaceae</taxon>
        <taxon>Trametes</taxon>
    </lineage>
</organism>
<keyword evidence="4" id="KW-1185">Reference proteome</keyword>
<evidence type="ECO:0000256" key="1">
    <source>
        <dbReference type="SAM" id="MobiDB-lite"/>
    </source>
</evidence>
<evidence type="ECO:0000313" key="4">
    <source>
        <dbReference type="Proteomes" id="UP000193067"/>
    </source>
</evidence>
<protein>
    <recommendedName>
        <fullName evidence="2">SPX domain-containing protein</fullName>
    </recommendedName>
</protein>
<dbReference type="Proteomes" id="UP000193067">
    <property type="component" value="Unassembled WGS sequence"/>
</dbReference>
<evidence type="ECO:0000259" key="2">
    <source>
        <dbReference type="PROSITE" id="PS51382"/>
    </source>
</evidence>
<dbReference type="EMBL" id="KZ084142">
    <property type="protein sequence ID" value="OSC98087.1"/>
    <property type="molecule type" value="Genomic_DNA"/>
</dbReference>
<proteinExistence type="predicted"/>
<feature type="compositionally biased region" description="Polar residues" evidence="1">
    <location>
        <begin position="74"/>
        <end position="96"/>
    </location>
</feature>